<reference evidence="1" key="2">
    <citation type="submission" date="2021-02" db="EMBL/GenBank/DDBJ databases">
        <authorList>
            <person name="Kimball J.A."/>
            <person name="Haas M.W."/>
            <person name="Macchietto M."/>
            <person name="Kono T."/>
            <person name="Duquette J."/>
            <person name="Shao M."/>
        </authorList>
    </citation>
    <scope>NUCLEOTIDE SEQUENCE</scope>
    <source>
        <tissue evidence="1">Fresh leaf tissue</tissue>
    </source>
</reference>
<reference evidence="1" key="1">
    <citation type="journal article" date="2021" name="bioRxiv">
        <title>Whole Genome Assembly and Annotation of Northern Wild Rice, Zizania palustris L., Supports a Whole Genome Duplication in the Zizania Genus.</title>
        <authorList>
            <person name="Haas M."/>
            <person name="Kono T."/>
            <person name="Macchietto M."/>
            <person name="Millas R."/>
            <person name="McGilp L."/>
            <person name="Shao M."/>
            <person name="Duquette J."/>
            <person name="Hirsch C.N."/>
            <person name="Kimball J."/>
        </authorList>
    </citation>
    <scope>NUCLEOTIDE SEQUENCE</scope>
    <source>
        <tissue evidence="1">Fresh leaf tissue</tissue>
    </source>
</reference>
<sequence length="103" mass="11745">MEYTQAHLFKTSLPFCCFLFSNTVFYLLSTFFREEGHAIQSELNEISDIEKQVVGLKSILDQLPRTHASEFRSEISGLASQVKKEKKLLNTTLSKIVNYGVPI</sequence>
<dbReference type="InterPro" id="IPR053284">
    <property type="entry name" value="RGS1-HXK1_interactor"/>
</dbReference>
<dbReference type="EMBL" id="JAAALK010000283">
    <property type="protein sequence ID" value="KAG8076449.1"/>
    <property type="molecule type" value="Genomic_DNA"/>
</dbReference>
<dbReference type="PANTHER" id="PTHR34554">
    <property type="entry name" value="RGS1-HXK1-INTERACTING PROTEIN 1"/>
    <property type="match status" value="1"/>
</dbReference>
<dbReference type="OrthoDB" id="1907298at2759"/>
<gene>
    <name evidence="1" type="ORF">GUJ93_ZPchr0006g44971</name>
</gene>
<accession>A0A8J5TD00</accession>
<comment type="caution">
    <text evidence="1">The sequence shown here is derived from an EMBL/GenBank/DDBJ whole genome shotgun (WGS) entry which is preliminary data.</text>
</comment>
<evidence type="ECO:0000313" key="2">
    <source>
        <dbReference type="Proteomes" id="UP000729402"/>
    </source>
</evidence>
<dbReference type="AlphaFoldDB" id="A0A8J5TD00"/>
<protein>
    <submittedName>
        <fullName evidence="1">Uncharacterized protein</fullName>
    </submittedName>
</protein>
<name>A0A8J5TD00_ZIZPA</name>
<organism evidence="1 2">
    <name type="scientific">Zizania palustris</name>
    <name type="common">Northern wild rice</name>
    <dbReference type="NCBI Taxonomy" id="103762"/>
    <lineage>
        <taxon>Eukaryota</taxon>
        <taxon>Viridiplantae</taxon>
        <taxon>Streptophyta</taxon>
        <taxon>Embryophyta</taxon>
        <taxon>Tracheophyta</taxon>
        <taxon>Spermatophyta</taxon>
        <taxon>Magnoliopsida</taxon>
        <taxon>Liliopsida</taxon>
        <taxon>Poales</taxon>
        <taxon>Poaceae</taxon>
        <taxon>BOP clade</taxon>
        <taxon>Oryzoideae</taxon>
        <taxon>Oryzeae</taxon>
        <taxon>Zizaniinae</taxon>
        <taxon>Zizania</taxon>
    </lineage>
</organism>
<dbReference type="PANTHER" id="PTHR34554:SF1">
    <property type="entry name" value="ALANINE-TRNA LIGASE"/>
    <property type="match status" value="1"/>
</dbReference>
<evidence type="ECO:0000313" key="1">
    <source>
        <dbReference type="EMBL" id="KAG8076449.1"/>
    </source>
</evidence>
<proteinExistence type="predicted"/>
<keyword evidence="2" id="KW-1185">Reference proteome</keyword>
<dbReference type="Proteomes" id="UP000729402">
    <property type="component" value="Unassembled WGS sequence"/>
</dbReference>